<dbReference type="EMBL" id="FOSF01000036">
    <property type="protein sequence ID" value="SFK19804.1"/>
    <property type="molecule type" value="Genomic_DNA"/>
</dbReference>
<dbReference type="InterPro" id="IPR036147">
    <property type="entry name" value="Anti-sigma_E_RseA_N_sf"/>
</dbReference>
<dbReference type="Proteomes" id="UP000243374">
    <property type="component" value="Unassembled WGS sequence"/>
</dbReference>
<accession>A0A662ZA84</accession>
<dbReference type="OrthoDB" id="7058144at2"/>
<dbReference type="Gene3D" id="1.10.10.880">
    <property type="entry name" value="Anti sigma-E protein RseA, N-terminal domain"/>
    <property type="match status" value="1"/>
</dbReference>
<keyword evidence="4" id="KW-1185">Reference proteome</keyword>
<dbReference type="InterPro" id="IPR052383">
    <property type="entry name" value="Anti-sigma-E_RseA-like"/>
</dbReference>
<dbReference type="PANTHER" id="PTHR38104">
    <property type="match status" value="1"/>
</dbReference>
<sequence length="204" mass="22497">MMNFQNVDKEELKSALYDGENLPEGKLEFSENDVEHLQNWSLIGATLRNEMPDNTLKSDFASSVMNRIKDENITPDLVDQSEVENGAYHSFKNVFKKVSFGIAQMAIAASVAAVTIIGYQTYNAEGTVSSEVSAASTIGAIGTANLASYQTNRKASNEIKLNQEKSEKESASANNIELKKQQKLEVERINNYIKGYVLDTASNN</sequence>
<dbReference type="AlphaFoldDB" id="A0A662ZA84"/>
<keyword evidence="1" id="KW-1133">Transmembrane helix</keyword>
<evidence type="ECO:0000313" key="3">
    <source>
        <dbReference type="EMBL" id="SFK19804.1"/>
    </source>
</evidence>
<evidence type="ECO:0000313" key="4">
    <source>
        <dbReference type="Proteomes" id="UP000243374"/>
    </source>
</evidence>
<dbReference type="InterPro" id="IPR005572">
    <property type="entry name" value="Anti-sigma_E_RseA_N"/>
</dbReference>
<feature type="transmembrane region" description="Helical" evidence="1">
    <location>
        <begin position="98"/>
        <end position="119"/>
    </location>
</feature>
<name>A0A662ZA84_9GAMM</name>
<evidence type="ECO:0000259" key="2">
    <source>
        <dbReference type="Pfam" id="PF03872"/>
    </source>
</evidence>
<organism evidence="3 4">
    <name type="scientific">Succinivibrio dextrinosolvens</name>
    <dbReference type="NCBI Taxonomy" id="83771"/>
    <lineage>
        <taxon>Bacteria</taxon>
        <taxon>Pseudomonadati</taxon>
        <taxon>Pseudomonadota</taxon>
        <taxon>Gammaproteobacteria</taxon>
        <taxon>Aeromonadales</taxon>
        <taxon>Succinivibrionaceae</taxon>
        <taxon>Succinivibrio</taxon>
    </lineage>
</organism>
<keyword evidence="1" id="KW-0812">Transmembrane</keyword>
<proteinExistence type="predicted"/>
<feature type="domain" description="Anti sigma-E protein RseA N-terminal" evidence="2">
    <location>
        <begin position="10"/>
        <end position="78"/>
    </location>
</feature>
<protein>
    <submittedName>
        <fullName evidence="3">Negative regulator of sigma E activity</fullName>
    </submittedName>
</protein>
<dbReference type="RefSeq" id="WP_074840988.1">
    <property type="nucleotide sequence ID" value="NZ_CP047056.1"/>
</dbReference>
<gene>
    <name evidence="3" type="ORF">SAMN04487865_103610</name>
</gene>
<dbReference type="SUPFAM" id="SSF89069">
    <property type="entry name" value="N-terminal, cytoplasmic domain of anti-sigmaE factor RseA"/>
    <property type="match status" value="1"/>
</dbReference>
<dbReference type="GO" id="GO:0016989">
    <property type="term" value="F:sigma factor antagonist activity"/>
    <property type="evidence" value="ECO:0007669"/>
    <property type="project" value="InterPro"/>
</dbReference>
<dbReference type="Pfam" id="PF03872">
    <property type="entry name" value="RseA_N"/>
    <property type="match status" value="1"/>
</dbReference>
<dbReference type="PANTHER" id="PTHR38104:SF1">
    <property type="entry name" value="ANTI-SIGMA-E FACTOR RSEA"/>
    <property type="match status" value="1"/>
</dbReference>
<keyword evidence="1" id="KW-0472">Membrane</keyword>
<evidence type="ECO:0000256" key="1">
    <source>
        <dbReference type="SAM" id="Phobius"/>
    </source>
</evidence>
<reference evidence="3 4" key="1">
    <citation type="submission" date="2016-10" db="EMBL/GenBank/DDBJ databases">
        <authorList>
            <person name="Varghese N."/>
            <person name="Submissions S."/>
        </authorList>
    </citation>
    <scope>NUCLEOTIDE SEQUENCE [LARGE SCALE GENOMIC DNA]</scope>
    <source>
        <strain evidence="3 4">22B</strain>
    </source>
</reference>